<dbReference type="Ensembl" id="ENSSOCT00000020399.1">
    <property type="protein sequence ID" value="ENSSOCP00000019892.1"/>
    <property type="gene ID" value="ENSSOCG00000014875.1"/>
</dbReference>
<sequence length="328" mass="36764">RTCRGPSPSPSFPPARCGGRFVDTRKKIHFKVIRSPGDLLQFIEELKESTKKVGDDPRLAPHPPVAPPDPPVPEEPPVGERERPEEEEEDEEEDGDLLGGFEKELEAVLLPREQMAQLKEEVKTEMEKEFDNIINEVEDELETEGLKGEFDRNQASKSLASTLNRLMDKLDGGGPDAGREKEEEEGAGRKGSPVSPADGRVRVRVSRIGPGSAHQRAPPRQEMGRDNPQLHHIESEVRELLAKEGLRAEGKIEIKIVTTGGGDEDEAQWLSEEDTKNLKEIFFNILVSGTEEAQKERRRQQALEDNYRFVWGGRDEPQPPGDSEDPDF</sequence>
<evidence type="ECO:0000313" key="3">
    <source>
        <dbReference type="Ensembl" id="ENSSOCP00000019892.1"/>
    </source>
</evidence>
<feature type="compositionally biased region" description="Acidic residues" evidence="2">
    <location>
        <begin position="85"/>
        <end position="96"/>
    </location>
</feature>
<comment type="function">
    <text evidence="1">Lectin involved in the quality control of the secretory pathway. As a member of the endoplasmic reticulum-associated degradation lumenal (ERAD-L) surveillance system, targets misfolded endoplasmic reticulum lumenal glycoproteins for degradation.</text>
</comment>
<organism evidence="3 4">
    <name type="scientific">Strix occidentalis caurina</name>
    <name type="common">northern spotted owl</name>
    <dbReference type="NCBI Taxonomy" id="311401"/>
    <lineage>
        <taxon>Eukaryota</taxon>
        <taxon>Metazoa</taxon>
        <taxon>Chordata</taxon>
        <taxon>Craniata</taxon>
        <taxon>Vertebrata</taxon>
        <taxon>Euteleostomi</taxon>
        <taxon>Archelosauria</taxon>
        <taxon>Archosauria</taxon>
        <taxon>Dinosauria</taxon>
        <taxon>Saurischia</taxon>
        <taxon>Theropoda</taxon>
        <taxon>Coelurosauria</taxon>
        <taxon>Aves</taxon>
        <taxon>Neognathae</taxon>
        <taxon>Neoaves</taxon>
        <taxon>Telluraves</taxon>
        <taxon>Strigiformes</taxon>
        <taxon>Strigidae</taxon>
        <taxon>Strix</taxon>
    </lineage>
</organism>
<dbReference type="InterPro" id="IPR045149">
    <property type="entry name" value="OS-9-like"/>
</dbReference>
<evidence type="ECO:0000256" key="2">
    <source>
        <dbReference type="SAM" id="MobiDB-lite"/>
    </source>
</evidence>
<dbReference type="GO" id="GO:0005788">
    <property type="term" value="C:endoplasmic reticulum lumen"/>
    <property type="evidence" value="ECO:0007669"/>
    <property type="project" value="UniProtKB-SubCell"/>
</dbReference>
<dbReference type="GO" id="GO:0030970">
    <property type="term" value="P:retrograde protein transport, ER to cytosol"/>
    <property type="evidence" value="ECO:0007669"/>
    <property type="project" value="TreeGrafter"/>
</dbReference>
<reference evidence="3" key="1">
    <citation type="submission" date="2025-08" db="UniProtKB">
        <authorList>
            <consortium name="Ensembl"/>
        </authorList>
    </citation>
    <scope>IDENTIFICATION</scope>
</reference>
<feature type="compositionally biased region" description="Basic and acidic residues" evidence="2">
    <location>
        <begin position="308"/>
        <end position="317"/>
    </location>
</feature>
<keyword evidence="1" id="KW-0430">Lectin</keyword>
<feature type="region of interest" description="Disordered" evidence="2">
    <location>
        <begin position="166"/>
        <end position="226"/>
    </location>
</feature>
<dbReference type="Proteomes" id="UP000694551">
    <property type="component" value="Unplaced"/>
</dbReference>
<keyword evidence="4" id="KW-1185">Reference proteome</keyword>
<feature type="region of interest" description="Disordered" evidence="2">
    <location>
        <begin position="50"/>
        <end position="112"/>
    </location>
</feature>
<evidence type="ECO:0000313" key="4">
    <source>
        <dbReference type="Proteomes" id="UP000694551"/>
    </source>
</evidence>
<accession>A0A8D0FW66</accession>
<dbReference type="GO" id="GO:0030968">
    <property type="term" value="P:endoplasmic reticulum unfolded protein response"/>
    <property type="evidence" value="ECO:0007669"/>
    <property type="project" value="UniProtKB-UniRule"/>
</dbReference>
<comment type="subcellular location">
    <subcellularLocation>
        <location evidence="1">Endoplasmic reticulum lumen</location>
    </subcellularLocation>
</comment>
<evidence type="ECO:0000256" key="1">
    <source>
        <dbReference type="RuleBase" id="RU369099"/>
    </source>
</evidence>
<comment type="similarity">
    <text evidence="1">Belongs to the OS-9 family.</text>
</comment>
<dbReference type="PANTHER" id="PTHR15414">
    <property type="entry name" value="OS-9-RELATED"/>
    <property type="match status" value="1"/>
</dbReference>
<dbReference type="GO" id="GO:0030246">
    <property type="term" value="F:carbohydrate binding"/>
    <property type="evidence" value="ECO:0007669"/>
    <property type="project" value="UniProtKB-UniRule"/>
</dbReference>
<protein>
    <recommendedName>
        <fullName evidence="1">Endoplasmic reticulum lectin</fullName>
    </recommendedName>
</protein>
<keyword evidence="1" id="KW-0256">Endoplasmic reticulum</keyword>
<proteinExistence type="inferred from homology"/>
<feature type="compositionally biased region" description="Basic and acidic residues" evidence="2">
    <location>
        <begin position="166"/>
        <end position="181"/>
    </location>
</feature>
<name>A0A8D0FW66_STROC</name>
<feature type="region of interest" description="Disordered" evidence="2">
    <location>
        <begin position="308"/>
        <end position="328"/>
    </location>
</feature>
<reference evidence="3" key="2">
    <citation type="submission" date="2025-09" db="UniProtKB">
        <authorList>
            <consortium name="Ensembl"/>
        </authorList>
    </citation>
    <scope>IDENTIFICATION</scope>
</reference>
<dbReference type="PANTHER" id="PTHR15414:SF5">
    <property type="entry name" value="PROTEIN OS-9"/>
    <property type="match status" value="1"/>
</dbReference>
<feature type="compositionally biased region" description="Pro residues" evidence="2">
    <location>
        <begin position="60"/>
        <end position="76"/>
    </location>
</feature>
<dbReference type="AlphaFoldDB" id="A0A8D0FW66"/>
<feature type="compositionally biased region" description="Basic and acidic residues" evidence="2">
    <location>
        <begin position="50"/>
        <end position="59"/>
    </location>
</feature>